<proteinExistence type="predicted"/>
<evidence type="ECO:0000313" key="2">
    <source>
        <dbReference type="EMBL" id="KAF9992303.1"/>
    </source>
</evidence>
<feature type="transmembrane region" description="Helical" evidence="1">
    <location>
        <begin position="136"/>
        <end position="158"/>
    </location>
</feature>
<sequence length="180" mass="18990">MATAAPILTSQDRILSLASPQDMDMGGISLSSNAIPVTMTGVAYILDKASDGSTVLYSINPSQGAKLQRVDVQGDVPLFSTFMTATVLNSQIVVYTPAKFNSFDTIKAAWTGPDLVKSWKPPNGRNNPPDGSKTPLAAIIGGVVGGLVIIAIIVILVIRHRRKSSDRTVNHAYGTAPAEQ</sequence>
<keyword evidence="3" id="KW-1185">Reference proteome</keyword>
<evidence type="ECO:0000313" key="3">
    <source>
        <dbReference type="Proteomes" id="UP000749646"/>
    </source>
</evidence>
<feature type="non-terminal residue" evidence="2">
    <location>
        <position position="1"/>
    </location>
</feature>
<keyword evidence="1" id="KW-0472">Membrane</keyword>
<gene>
    <name evidence="2" type="ORF">BGZ65_012414</name>
</gene>
<reference evidence="2" key="1">
    <citation type="journal article" date="2020" name="Fungal Divers.">
        <title>Resolving the Mortierellaceae phylogeny through synthesis of multi-gene phylogenetics and phylogenomics.</title>
        <authorList>
            <person name="Vandepol N."/>
            <person name="Liber J."/>
            <person name="Desiro A."/>
            <person name="Na H."/>
            <person name="Kennedy M."/>
            <person name="Barry K."/>
            <person name="Grigoriev I.V."/>
            <person name="Miller A.N."/>
            <person name="O'Donnell K."/>
            <person name="Stajich J.E."/>
            <person name="Bonito G."/>
        </authorList>
    </citation>
    <scope>NUCLEOTIDE SEQUENCE</scope>
    <source>
        <strain evidence="2">MES-2147</strain>
    </source>
</reference>
<name>A0A9P6MCG4_9FUNG</name>
<dbReference type="Proteomes" id="UP000749646">
    <property type="component" value="Unassembled WGS sequence"/>
</dbReference>
<comment type="caution">
    <text evidence="2">The sequence shown here is derived from an EMBL/GenBank/DDBJ whole genome shotgun (WGS) entry which is preliminary data.</text>
</comment>
<protein>
    <submittedName>
        <fullName evidence="2">Uncharacterized protein</fullName>
    </submittedName>
</protein>
<dbReference type="EMBL" id="JAAAHW010002258">
    <property type="protein sequence ID" value="KAF9992303.1"/>
    <property type="molecule type" value="Genomic_DNA"/>
</dbReference>
<dbReference type="AlphaFoldDB" id="A0A9P6MCG4"/>
<dbReference type="OrthoDB" id="2413248at2759"/>
<keyword evidence="1" id="KW-0812">Transmembrane</keyword>
<organism evidence="2 3">
    <name type="scientific">Modicella reniformis</name>
    <dbReference type="NCBI Taxonomy" id="1440133"/>
    <lineage>
        <taxon>Eukaryota</taxon>
        <taxon>Fungi</taxon>
        <taxon>Fungi incertae sedis</taxon>
        <taxon>Mucoromycota</taxon>
        <taxon>Mortierellomycotina</taxon>
        <taxon>Mortierellomycetes</taxon>
        <taxon>Mortierellales</taxon>
        <taxon>Mortierellaceae</taxon>
        <taxon>Modicella</taxon>
    </lineage>
</organism>
<evidence type="ECO:0000256" key="1">
    <source>
        <dbReference type="SAM" id="Phobius"/>
    </source>
</evidence>
<keyword evidence="1" id="KW-1133">Transmembrane helix</keyword>
<accession>A0A9P6MCG4</accession>